<dbReference type="PANTHER" id="PTHR46268:SF6">
    <property type="entry name" value="UNIVERSAL STRESS PROTEIN UP12"/>
    <property type="match status" value="1"/>
</dbReference>
<evidence type="ECO:0000313" key="3">
    <source>
        <dbReference type="EMBL" id="EAY24404.1"/>
    </source>
</evidence>
<proteinExistence type="inferred from homology"/>
<dbReference type="CDD" id="cd00293">
    <property type="entry name" value="USP-like"/>
    <property type="match status" value="2"/>
</dbReference>
<protein>
    <submittedName>
        <fullName evidence="3">Universal stress protein family</fullName>
    </submittedName>
</protein>
<dbReference type="Proteomes" id="UP000004095">
    <property type="component" value="Unassembled WGS sequence"/>
</dbReference>
<dbReference type="AlphaFoldDB" id="A1ZYW8"/>
<dbReference type="Gene3D" id="3.40.50.620">
    <property type="entry name" value="HUPs"/>
    <property type="match status" value="2"/>
</dbReference>
<dbReference type="InterPro" id="IPR006016">
    <property type="entry name" value="UspA"/>
</dbReference>
<feature type="domain" description="UspA" evidence="2">
    <location>
        <begin position="155"/>
        <end position="275"/>
    </location>
</feature>
<gene>
    <name evidence="3" type="ORF">M23134_01744</name>
</gene>
<dbReference type="RefSeq" id="WP_002704848.1">
    <property type="nucleotide sequence ID" value="NZ_AAWS01000070.1"/>
</dbReference>
<dbReference type="InterPro" id="IPR014729">
    <property type="entry name" value="Rossmann-like_a/b/a_fold"/>
</dbReference>
<keyword evidence="4" id="KW-1185">Reference proteome</keyword>
<sequence>MKKILVPTDFSEQAKNALLVANQIAHKSGCEIILMTVIDPPKSFQPTIGQNDDENIEQKYVQYLIENAEGRMRKLVSDIEFANTDRRTKVVLGNIYKCISETVVKEQIDLVVMGTQGASGLDEILIGSNTEKIVRTATCPVLTVRSHSDRFQGNNIVFATSLKEEQLLSINKLQAFQKVFDAHIHLLYVITPSVFATTREIEALKNNFVEKAQLKNYTFHTYSEANEESGILHFAEDFGADMIAVATHQRKGWRHFFSGSIAENIVNHAKQPVLAFSIK</sequence>
<dbReference type="InterPro" id="IPR006015">
    <property type="entry name" value="Universal_stress_UspA"/>
</dbReference>
<evidence type="ECO:0000259" key="2">
    <source>
        <dbReference type="Pfam" id="PF00582"/>
    </source>
</evidence>
<dbReference type="SUPFAM" id="SSF52402">
    <property type="entry name" value="Adenine nucleotide alpha hydrolases-like"/>
    <property type="match status" value="2"/>
</dbReference>
<reference evidence="3 4" key="1">
    <citation type="submission" date="2007-01" db="EMBL/GenBank/DDBJ databases">
        <authorList>
            <person name="Haygood M."/>
            <person name="Podell S."/>
            <person name="Anderson C."/>
            <person name="Hopkinson B."/>
            <person name="Roe K."/>
            <person name="Barbeau K."/>
            <person name="Gaasterland T."/>
            <person name="Ferriera S."/>
            <person name="Johnson J."/>
            <person name="Kravitz S."/>
            <person name="Beeson K."/>
            <person name="Sutton G."/>
            <person name="Rogers Y.-H."/>
            <person name="Friedman R."/>
            <person name="Frazier M."/>
            <person name="Venter J.C."/>
        </authorList>
    </citation>
    <scope>NUCLEOTIDE SEQUENCE [LARGE SCALE GENOMIC DNA]</scope>
    <source>
        <strain evidence="3 4">ATCC 23134</strain>
    </source>
</reference>
<name>A1ZYW8_MICM2</name>
<dbReference type="eggNOG" id="COG0589">
    <property type="taxonomic scope" value="Bacteria"/>
</dbReference>
<evidence type="ECO:0000256" key="1">
    <source>
        <dbReference type="ARBA" id="ARBA00008791"/>
    </source>
</evidence>
<comment type="caution">
    <text evidence="3">The sequence shown here is derived from an EMBL/GenBank/DDBJ whole genome shotgun (WGS) entry which is preliminary data.</text>
</comment>
<accession>A1ZYW8</accession>
<dbReference type="PRINTS" id="PR01438">
    <property type="entry name" value="UNVRSLSTRESS"/>
</dbReference>
<dbReference type="PANTHER" id="PTHR46268">
    <property type="entry name" value="STRESS RESPONSE PROTEIN NHAX"/>
    <property type="match status" value="1"/>
</dbReference>
<organism evidence="3 4">
    <name type="scientific">Microscilla marina ATCC 23134</name>
    <dbReference type="NCBI Taxonomy" id="313606"/>
    <lineage>
        <taxon>Bacteria</taxon>
        <taxon>Pseudomonadati</taxon>
        <taxon>Bacteroidota</taxon>
        <taxon>Cytophagia</taxon>
        <taxon>Cytophagales</taxon>
        <taxon>Microscillaceae</taxon>
        <taxon>Microscilla</taxon>
    </lineage>
</organism>
<comment type="similarity">
    <text evidence="1">Belongs to the universal stress protein A family.</text>
</comment>
<dbReference type="Pfam" id="PF00582">
    <property type="entry name" value="Usp"/>
    <property type="match status" value="2"/>
</dbReference>
<dbReference type="OrthoDB" id="1522603at2"/>
<dbReference type="EMBL" id="AAWS01000070">
    <property type="protein sequence ID" value="EAY24404.1"/>
    <property type="molecule type" value="Genomic_DNA"/>
</dbReference>
<feature type="domain" description="UspA" evidence="2">
    <location>
        <begin position="1"/>
        <end position="145"/>
    </location>
</feature>
<evidence type="ECO:0000313" key="4">
    <source>
        <dbReference type="Proteomes" id="UP000004095"/>
    </source>
</evidence>